<sequence length="380" mass="40451">MSRSLPAVPAEQVSPPVRSKYEAYTDQGGLLGAVTYALTVLETDDDELAATLASIPTQLFVTSSLHDDAIDEADAWGDDRKRRLNEHVTVGDLVFTGVLEAASSLPDGVDLTPVLETVRRIGRGQLGEEQLEPATATLEETIARVDERGAVWGDLAVALIDAVGGYSATQLDSLRRTATNAMFVLTVVDDVADLPEDLDNGVANVPIALTDADLTAAESPSRAVDSFLESDAPRRLEALLADRRAAVEAGVYEFADSVDRSDAAVLDAVSRALSWYCESVCSVPVEATVPSARQREIRRQLTGDKATRQQFIDDLLASLPFEPHVDPNAVESAVADLPAEPLAEVAIMLSHVSTVTDGVMSTSLSDALDSLERQANAPLS</sequence>
<protein>
    <recommendedName>
        <fullName evidence="3">Geranylgeranyl pyrophosphate synthase</fullName>
    </recommendedName>
</protein>
<reference evidence="1 2" key="1">
    <citation type="submission" date="2020-01" db="EMBL/GenBank/DDBJ databases">
        <title>Natronorubrum sp. JWXQ-INN 674 isolated from Inner Mongolia Autonomous Region of China.</title>
        <authorList>
            <person name="Xue Q."/>
        </authorList>
    </citation>
    <scope>NUCLEOTIDE SEQUENCE [LARGE SCALE GENOMIC DNA]</scope>
    <source>
        <strain evidence="1 2">JWXQ-INN-674</strain>
    </source>
</reference>
<gene>
    <name evidence="1" type="ORF">GS429_03075</name>
</gene>
<dbReference type="SUPFAM" id="SSF48576">
    <property type="entry name" value="Terpenoid synthases"/>
    <property type="match status" value="1"/>
</dbReference>
<evidence type="ECO:0008006" key="3">
    <source>
        <dbReference type="Google" id="ProtNLM"/>
    </source>
</evidence>
<dbReference type="EMBL" id="WUYX01000013">
    <property type="protein sequence ID" value="MXV61056.1"/>
    <property type="molecule type" value="Genomic_DNA"/>
</dbReference>
<dbReference type="OrthoDB" id="185205at2157"/>
<evidence type="ECO:0000313" key="1">
    <source>
        <dbReference type="EMBL" id="MXV61056.1"/>
    </source>
</evidence>
<dbReference type="Proteomes" id="UP000434101">
    <property type="component" value="Unassembled WGS sequence"/>
</dbReference>
<dbReference type="CDD" id="cd00385">
    <property type="entry name" value="Isoprenoid_Biosyn_C1"/>
    <property type="match status" value="1"/>
</dbReference>
<name>A0A6B0VJC2_9EURY</name>
<dbReference type="InterPro" id="IPR008949">
    <property type="entry name" value="Isoprenoid_synthase_dom_sf"/>
</dbReference>
<dbReference type="RefSeq" id="WP_160062585.1">
    <property type="nucleotide sequence ID" value="NZ_WUYX01000013.1"/>
</dbReference>
<organism evidence="1 2">
    <name type="scientific">Natronorubrum halalkaliphilum</name>
    <dbReference type="NCBI Taxonomy" id="2691917"/>
    <lineage>
        <taxon>Archaea</taxon>
        <taxon>Methanobacteriati</taxon>
        <taxon>Methanobacteriota</taxon>
        <taxon>Stenosarchaea group</taxon>
        <taxon>Halobacteria</taxon>
        <taxon>Halobacteriales</taxon>
        <taxon>Natrialbaceae</taxon>
        <taxon>Natronorubrum</taxon>
    </lineage>
</organism>
<dbReference type="AlphaFoldDB" id="A0A6B0VJC2"/>
<dbReference type="Gene3D" id="1.10.600.10">
    <property type="entry name" value="Farnesyl Diphosphate Synthase"/>
    <property type="match status" value="1"/>
</dbReference>
<comment type="caution">
    <text evidence="1">The sequence shown here is derived from an EMBL/GenBank/DDBJ whole genome shotgun (WGS) entry which is preliminary data.</text>
</comment>
<keyword evidence="2" id="KW-1185">Reference proteome</keyword>
<accession>A0A6B0VJC2</accession>
<evidence type="ECO:0000313" key="2">
    <source>
        <dbReference type="Proteomes" id="UP000434101"/>
    </source>
</evidence>
<proteinExistence type="predicted"/>